<gene>
    <name evidence="7" type="primary">yfkN_1</name>
    <name evidence="7" type="ORF">Anas_10971</name>
</gene>
<evidence type="ECO:0000313" key="8">
    <source>
        <dbReference type="Proteomes" id="UP000326759"/>
    </source>
</evidence>
<evidence type="ECO:0000256" key="2">
    <source>
        <dbReference type="ARBA" id="ARBA00022729"/>
    </source>
</evidence>
<evidence type="ECO:0000256" key="4">
    <source>
        <dbReference type="SAM" id="MobiDB-lite"/>
    </source>
</evidence>
<keyword evidence="8" id="KW-1185">Reference proteome</keyword>
<dbReference type="GO" id="GO:0000166">
    <property type="term" value="F:nucleotide binding"/>
    <property type="evidence" value="ECO:0007669"/>
    <property type="project" value="UniProtKB-KW"/>
</dbReference>
<name>A0A5N5SRQ1_9CRUS</name>
<dbReference type="InterPro" id="IPR029052">
    <property type="entry name" value="Metallo-depent_PP-like"/>
</dbReference>
<evidence type="ECO:0000313" key="7">
    <source>
        <dbReference type="EMBL" id="KAB7496843.1"/>
    </source>
</evidence>
<dbReference type="SUPFAM" id="SSF55816">
    <property type="entry name" value="5'-nucleotidase (syn. UDP-sugar hydrolase), C-terminal domain"/>
    <property type="match status" value="1"/>
</dbReference>
<accession>A0A5N5SRQ1</accession>
<comment type="similarity">
    <text evidence="1 3">Belongs to the 5'-nucleotidase family.</text>
</comment>
<reference evidence="7 8" key="1">
    <citation type="journal article" date="2019" name="PLoS Biol.">
        <title>Sex chromosomes control vertical transmission of feminizing Wolbachia symbionts in an isopod.</title>
        <authorList>
            <person name="Becking T."/>
            <person name="Chebbi M.A."/>
            <person name="Giraud I."/>
            <person name="Moumen B."/>
            <person name="Laverre T."/>
            <person name="Caubet Y."/>
            <person name="Peccoud J."/>
            <person name="Gilbert C."/>
            <person name="Cordaux R."/>
        </authorList>
    </citation>
    <scope>NUCLEOTIDE SEQUENCE [LARGE SCALE GENOMIC DNA]</scope>
    <source>
        <strain evidence="7">ANa2</strain>
        <tissue evidence="7">Whole body excluding digestive tract and cuticle</tissue>
    </source>
</reference>
<dbReference type="Gene3D" id="3.60.21.10">
    <property type="match status" value="1"/>
</dbReference>
<dbReference type="EMBL" id="SEYY01020969">
    <property type="protein sequence ID" value="KAB7496843.1"/>
    <property type="molecule type" value="Genomic_DNA"/>
</dbReference>
<keyword evidence="2" id="KW-0732">Signal</keyword>
<dbReference type="InterPro" id="IPR036907">
    <property type="entry name" value="5'-Nucleotdase_C_sf"/>
</dbReference>
<feature type="compositionally biased region" description="Basic and acidic residues" evidence="4">
    <location>
        <begin position="493"/>
        <end position="504"/>
    </location>
</feature>
<dbReference type="PRINTS" id="PR01607">
    <property type="entry name" value="APYRASEFAMLY"/>
</dbReference>
<dbReference type="PANTHER" id="PTHR11575:SF48">
    <property type="entry name" value="5'-NUCLEOTIDASE"/>
    <property type="match status" value="1"/>
</dbReference>
<keyword evidence="3" id="KW-0547">Nucleotide-binding</keyword>
<evidence type="ECO:0000259" key="6">
    <source>
        <dbReference type="Pfam" id="PF02872"/>
    </source>
</evidence>
<keyword evidence="3" id="KW-0378">Hydrolase</keyword>
<proteinExistence type="inferred from homology"/>
<dbReference type="InterPro" id="IPR008334">
    <property type="entry name" value="5'-Nucleotdase_C"/>
</dbReference>
<organism evidence="7 8">
    <name type="scientific">Armadillidium nasatum</name>
    <dbReference type="NCBI Taxonomy" id="96803"/>
    <lineage>
        <taxon>Eukaryota</taxon>
        <taxon>Metazoa</taxon>
        <taxon>Ecdysozoa</taxon>
        <taxon>Arthropoda</taxon>
        <taxon>Crustacea</taxon>
        <taxon>Multicrustacea</taxon>
        <taxon>Malacostraca</taxon>
        <taxon>Eumalacostraca</taxon>
        <taxon>Peracarida</taxon>
        <taxon>Isopoda</taxon>
        <taxon>Oniscidea</taxon>
        <taxon>Crinocheta</taxon>
        <taxon>Armadillidiidae</taxon>
        <taxon>Armadillidium</taxon>
    </lineage>
</organism>
<feature type="domain" description="Calcineurin-like phosphoesterase" evidence="5">
    <location>
        <begin position="96"/>
        <end position="268"/>
    </location>
</feature>
<dbReference type="OrthoDB" id="10252235at2759"/>
<dbReference type="Proteomes" id="UP000326759">
    <property type="component" value="Unassembled WGS sequence"/>
</dbReference>
<dbReference type="GO" id="GO:0009166">
    <property type="term" value="P:nucleotide catabolic process"/>
    <property type="evidence" value="ECO:0007669"/>
    <property type="project" value="InterPro"/>
</dbReference>
<dbReference type="PANTHER" id="PTHR11575">
    <property type="entry name" value="5'-NUCLEOTIDASE-RELATED"/>
    <property type="match status" value="1"/>
</dbReference>
<dbReference type="InterPro" id="IPR006179">
    <property type="entry name" value="5_nucleotidase/apyrase"/>
</dbReference>
<evidence type="ECO:0000259" key="5">
    <source>
        <dbReference type="Pfam" id="PF00149"/>
    </source>
</evidence>
<dbReference type="InterPro" id="IPR004843">
    <property type="entry name" value="Calcineurin-like_PHP"/>
</dbReference>
<dbReference type="AlphaFoldDB" id="A0A5N5SRQ1"/>
<dbReference type="GO" id="GO:0016787">
    <property type="term" value="F:hydrolase activity"/>
    <property type="evidence" value="ECO:0007669"/>
    <property type="project" value="UniProtKB-KW"/>
</dbReference>
<sequence length="530" mass="59474">MQISGKYLIRTAKIVTKTISYVPKNNSSTFQNSSFFSSIWSFCFLKKFVGVDYLLSTKQHFKAMVSADASDKDGNSSDFIQGPTIPEDGKAQSIYIIHFNDVYNVDEMNGEGGAPRFKTAVKSFANKDPLILFSGDILAPSINFGLERLVEVKEQTKFPWLMSNVVDNETDKPLADGHVFKIFLWKGWKIGLIGLVEEEWLCTLATINMDEVTYTDFVDRGRELASQLKNEGCDYVIALTHMRTPNDIRLAENVDEIDLILGGHDHVYEINEVNGKYVLKSGTDFREFSLLTLTAESKNVNVDIEKIEISTKFLPDEELTESLEKFSSTVNEKMEEELGTFSVDLDGRFSSIRTSETNLGNFICDILLAACNGDVTLLNSGTLRSDRIHPAGKFTMRDLTNILPMLDSLCVLEVTGKKLLAALENGVSQYPKLEGRFPQVAGIQFAFNPNSPPGERIYKDVVKIGDEYVDEEATYRLVTKAYMRHGKDGYDMHSLIRSDDEHPSPLHPHVPHGTRTQPSRPPPRHSIVVN</sequence>
<feature type="region of interest" description="Disordered" evidence="4">
    <location>
        <begin position="493"/>
        <end position="530"/>
    </location>
</feature>
<evidence type="ECO:0000256" key="1">
    <source>
        <dbReference type="ARBA" id="ARBA00006654"/>
    </source>
</evidence>
<dbReference type="Pfam" id="PF00149">
    <property type="entry name" value="Metallophos"/>
    <property type="match status" value="1"/>
</dbReference>
<feature type="domain" description="5'-Nucleotidase C-terminal" evidence="6">
    <location>
        <begin position="339"/>
        <end position="492"/>
    </location>
</feature>
<evidence type="ECO:0000256" key="3">
    <source>
        <dbReference type="RuleBase" id="RU362119"/>
    </source>
</evidence>
<protein>
    <submittedName>
        <fullName evidence="7">Trifunctional nucleotide phosphoesterase protein YfkN</fullName>
    </submittedName>
</protein>
<dbReference type="Gene3D" id="3.90.780.10">
    <property type="entry name" value="5'-Nucleotidase, C-terminal domain"/>
    <property type="match status" value="1"/>
</dbReference>
<dbReference type="Pfam" id="PF02872">
    <property type="entry name" value="5_nucleotid_C"/>
    <property type="match status" value="1"/>
</dbReference>
<comment type="caution">
    <text evidence="7">The sequence shown here is derived from an EMBL/GenBank/DDBJ whole genome shotgun (WGS) entry which is preliminary data.</text>
</comment>
<dbReference type="SUPFAM" id="SSF56300">
    <property type="entry name" value="Metallo-dependent phosphatases"/>
    <property type="match status" value="1"/>
</dbReference>